<dbReference type="EMBL" id="LGRX02019945">
    <property type="protein sequence ID" value="KAK3257956.1"/>
    <property type="molecule type" value="Genomic_DNA"/>
</dbReference>
<keyword evidence="3" id="KW-1185">Reference proteome</keyword>
<evidence type="ECO:0000313" key="2">
    <source>
        <dbReference type="EMBL" id="KAK3257956.1"/>
    </source>
</evidence>
<organism evidence="2 3">
    <name type="scientific">Cymbomonas tetramitiformis</name>
    <dbReference type="NCBI Taxonomy" id="36881"/>
    <lineage>
        <taxon>Eukaryota</taxon>
        <taxon>Viridiplantae</taxon>
        <taxon>Chlorophyta</taxon>
        <taxon>Pyramimonadophyceae</taxon>
        <taxon>Pyramimonadales</taxon>
        <taxon>Pyramimonadaceae</taxon>
        <taxon>Cymbomonas</taxon>
    </lineage>
</organism>
<sequence length="269" mass="27906">MQESGGTQHEQSGQASGGAGEAGAMASRPLESMVDVRREAEHLSTVGVQGGGTAEARSGGAHAGTGGPSQAATSVQDILAEWEDLSSPGPEGGVWTQEQSGASPEQAMALAEGARGPIPAAMATYNRLHGSIPHLISFCAHGARLLAAPELTGYRRKSVAGAQARMRATHFIILSPLGQPLGILAVAWAARERSVGARLVVFLKDDLGLNVRPPTLDRHPECVCVKADAKNAFNAAHRDAMFKAIQQEFPEGSAPTDACDGVEADLGFR</sequence>
<comment type="caution">
    <text evidence="2">The sequence shown here is derived from an EMBL/GenBank/DDBJ whole genome shotgun (WGS) entry which is preliminary data.</text>
</comment>
<dbReference type="Proteomes" id="UP001190700">
    <property type="component" value="Unassembled WGS sequence"/>
</dbReference>
<accession>A0AAE0KRB4</accession>
<proteinExistence type="predicted"/>
<name>A0AAE0KRB4_9CHLO</name>
<feature type="region of interest" description="Disordered" evidence="1">
    <location>
        <begin position="1"/>
        <end position="73"/>
    </location>
</feature>
<dbReference type="AlphaFoldDB" id="A0AAE0KRB4"/>
<gene>
    <name evidence="2" type="ORF">CYMTET_32975</name>
</gene>
<protein>
    <submittedName>
        <fullName evidence="2">Uncharacterized protein</fullName>
    </submittedName>
</protein>
<evidence type="ECO:0000256" key="1">
    <source>
        <dbReference type="SAM" id="MobiDB-lite"/>
    </source>
</evidence>
<reference evidence="2 3" key="1">
    <citation type="journal article" date="2015" name="Genome Biol. Evol.">
        <title>Comparative Genomics of a Bacterivorous Green Alga Reveals Evolutionary Causalities and Consequences of Phago-Mixotrophic Mode of Nutrition.</title>
        <authorList>
            <person name="Burns J.A."/>
            <person name="Paasch A."/>
            <person name="Narechania A."/>
            <person name="Kim E."/>
        </authorList>
    </citation>
    <scope>NUCLEOTIDE SEQUENCE [LARGE SCALE GENOMIC DNA]</scope>
    <source>
        <strain evidence="2 3">PLY_AMNH</strain>
    </source>
</reference>
<evidence type="ECO:0000313" key="3">
    <source>
        <dbReference type="Proteomes" id="UP001190700"/>
    </source>
</evidence>